<dbReference type="Proteomes" id="UP001054945">
    <property type="component" value="Unassembled WGS sequence"/>
</dbReference>
<evidence type="ECO:0008006" key="3">
    <source>
        <dbReference type="Google" id="ProtNLM"/>
    </source>
</evidence>
<reference evidence="1 2" key="1">
    <citation type="submission" date="2021-06" db="EMBL/GenBank/DDBJ databases">
        <title>Caerostris extrusa draft genome.</title>
        <authorList>
            <person name="Kono N."/>
            <person name="Arakawa K."/>
        </authorList>
    </citation>
    <scope>NUCLEOTIDE SEQUENCE [LARGE SCALE GENOMIC DNA]</scope>
</reference>
<proteinExistence type="predicted"/>
<dbReference type="AlphaFoldDB" id="A0AAV4NRN7"/>
<organism evidence="1 2">
    <name type="scientific">Caerostris extrusa</name>
    <name type="common">Bark spider</name>
    <name type="synonym">Caerostris bankana</name>
    <dbReference type="NCBI Taxonomy" id="172846"/>
    <lineage>
        <taxon>Eukaryota</taxon>
        <taxon>Metazoa</taxon>
        <taxon>Ecdysozoa</taxon>
        <taxon>Arthropoda</taxon>
        <taxon>Chelicerata</taxon>
        <taxon>Arachnida</taxon>
        <taxon>Araneae</taxon>
        <taxon>Araneomorphae</taxon>
        <taxon>Entelegynae</taxon>
        <taxon>Araneoidea</taxon>
        <taxon>Araneidae</taxon>
        <taxon>Caerostris</taxon>
    </lineage>
</organism>
<dbReference type="EMBL" id="BPLR01021256">
    <property type="protein sequence ID" value="GIX87655.1"/>
    <property type="molecule type" value="Genomic_DNA"/>
</dbReference>
<gene>
    <name evidence="1" type="ORF">CEXT_463891</name>
</gene>
<evidence type="ECO:0000313" key="1">
    <source>
        <dbReference type="EMBL" id="GIX87655.1"/>
    </source>
</evidence>
<name>A0AAV4NRN7_CAEEX</name>
<keyword evidence="2" id="KW-1185">Reference proteome</keyword>
<sequence>MPVQQASFWWRVRSLHALQTGIGSRSFVRCKLFLFQRNVYLKCTESVFHRTKTSKEPNPPSPYPLTIGRVLVKAGLFLCETLTTRREPLILVHIWS</sequence>
<protein>
    <recommendedName>
        <fullName evidence="3">Secreted protein</fullName>
    </recommendedName>
</protein>
<accession>A0AAV4NRN7</accession>
<evidence type="ECO:0000313" key="2">
    <source>
        <dbReference type="Proteomes" id="UP001054945"/>
    </source>
</evidence>
<comment type="caution">
    <text evidence="1">The sequence shown here is derived from an EMBL/GenBank/DDBJ whole genome shotgun (WGS) entry which is preliminary data.</text>
</comment>